<dbReference type="SUPFAM" id="SSF100950">
    <property type="entry name" value="NagB/RpiA/CoA transferase-like"/>
    <property type="match status" value="1"/>
</dbReference>
<reference evidence="2 3" key="1">
    <citation type="submission" date="2020-08" db="EMBL/GenBank/DDBJ databases">
        <title>Genome public.</title>
        <authorList>
            <person name="Liu C."/>
            <person name="Sun Q."/>
        </authorList>
    </citation>
    <scope>NUCLEOTIDE SEQUENCE [LARGE SCALE GENOMIC DNA]</scope>
    <source>
        <strain evidence="2 3">BX10</strain>
    </source>
</reference>
<protein>
    <submittedName>
        <fullName evidence="2">CoA-transferase subunit beta</fullName>
    </submittedName>
</protein>
<name>A0ABR7NV85_9FIRM</name>
<organism evidence="2 3">
    <name type="scientific">Enterocloster hominis</name>
    <name type="common">ex Liu et al. 2021</name>
    <dbReference type="NCBI Taxonomy" id="2763663"/>
    <lineage>
        <taxon>Bacteria</taxon>
        <taxon>Bacillati</taxon>
        <taxon>Bacillota</taxon>
        <taxon>Clostridia</taxon>
        <taxon>Lachnospirales</taxon>
        <taxon>Lachnospiraceae</taxon>
        <taxon>Enterocloster</taxon>
    </lineage>
</organism>
<comment type="similarity">
    <text evidence="1">Belongs to the 3-oxoacid CoA-transferase subunit B family.</text>
</comment>
<dbReference type="PANTHER" id="PTHR43293:SF3">
    <property type="entry name" value="CHOLESTEROL RING-CLEAVING HYDROLASE IPDB SUBUNIT"/>
    <property type="match status" value="1"/>
</dbReference>
<sequence length="269" mass="30032">MADYTKYTKQEMQAYAIAKSIKENQIVIVGTGLPLIGASLAKRAVCPSCHPIVESGLMDCSPVEVPRSVGDNRFMAHCAVQWPNVRFVGFEANEWLHDEDRLIAFIGGAQIDPYGNVNSTCIFGKGDYVKPQTRFTGSGGANGIATFCNTVIMMQHQKRRFMEHVDYITSCGWMDGPGGRERAGLPGNRGPQMVVTDLGIMKFDEETKRMYLAYYYPFSSPEMVQENTGFEIDVTRAELMEGPDPEIIRLIREEIDPGQAFIKVPKENK</sequence>
<evidence type="ECO:0000313" key="2">
    <source>
        <dbReference type="EMBL" id="MBC8600005.1"/>
    </source>
</evidence>
<keyword evidence="3" id="KW-1185">Reference proteome</keyword>
<dbReference type="PANTHER" id="PTHR43293">
    <property type="entry name" value="ACETATE COA-TRANSFERASE YDIF"/>
    <property type="match status" value="1"/>
</dbReference>
<dbReference type="Pfam" id="PF01144">
    <property type="entry name" value="CoA_trans"/>
    <property type="match status" value="1"/>
</dbReference>
<dbReference type="Gene3D" id="3.40.1080.10">
    <property type="entry name" value="Glutaconate Coenzyme A-transferase"/>
    <property type="match status" value="1"/>
</dbReference>
<dbReference type="InterPro" id="IPR037171">
    <property type="entry name" value="NagB/RpiA_transferase-like"/>
</dbReference>
<evidence type="ECO:0000313" key="3">
    <source>
        <dbReference type="Proteomes" id="UP000647491"/>
    </source>
</evidence>
<gene>
    <name evidence="2" type="ORF">H8708_12335</name>
</gene>
<comment type="caution">
    <text evidence="2">The sequence shown here is derived from an EMBL/GenBank/DDBJ whole genome shotgun (WGS) entry which is preliminary data.</text>
</comment>
<dbReference type="SMART" id="SM00882">
    <property type="entry name" value="CoA_trans"/>
    <property type="match status" value="1"/>
</dbReference>
<dbReference type="Proteomes" id="UP000647491">
    <property type="component" value="Unassembled WGS sequence"/>
</dbReference>
<dbReference type="RefSeq" id="WP_022272578.1">
    <property type="nucleotide sequence ID" value="NZ_JACRTJ010000027.1"/>
</dbReference>
<accession>A0ABR7NV85</accession>
<dbReference type="InterPro" id="IPR004165">
    <property type="entry name" value="CoA_trans_fam_I"/>
</dbReference>
<evidence type="ECO:0000256" key="1">
    <source>
        <dbReference type="ARBA" id="ARBA00007047"/>
    </source>
</evidence>
<dbReference type="EMBL" id="JACRTJ010000027">
    <property type="protein sequence ID" value="MBC8600005.1"/>
    <property type="molecule type" value="Genomic_DNA"/>
</dbReference>
<proteinExistence type="inferred from homology"/>